<keyword evidence="7" id="KW-1185">Reference proteome</keyword>
<feature type="signal peptide" evidence="4">
    <location>
        <begin position="1"/>
        <end position="23"/>
    </location>
</feature>
<proteinExistence type="inferred from homology"/>
<evidence type="ECO:0000313" key="6">
    <source>
        <dbReference type="EMBL" id="RVU16183.1"/>
    </source>
</evidence>
<dbReference type="Proteomes" id="UP000286997">
    <property type="component" value="Unassembled WGS sequence"/>
</dbReference>
<keyword evidence="3" id="KW-0813">Transport</keyword>
<name>A0A3S3U5N3_9HYPH</name>
<keyword evidence="3" id="KW-0029">Amino-acid transport</keyword>
<dbReference type="Gene3D" id="3.40.50.2300">
    <property type="match status" value="2"/>
</dbReference>
<feature type="chain" id="PRO_5018722101" evidence="4">
    <location>
        <begin position="24"/>
        <end position="394"/>
    </location>
</feature>
<protein>
    <submittedName>
        <fullName evidence="6">ABC transporter substrate-binding protein</fullName>
    </submittedName>
</protein>
<dbReference type="SUPFAM" id="SSF53822">
    <property type="entry name" value="Periplasmic binding protein-like I"/>
    <property type="match status" value="1"/>
</dbReference>
<dbReference type="EMBL" id="SACP01000017">
    <property type="protein sequence ID" value="RVU16183.1"/>
    <property type="molecule type" value="Genomic_DNA"/>
</dbReference>
<organism evidence="6 7">
    <name type="scientific">Methylobacterium oryzihabitans</name>
    <dbReference type="NCBI Taxonomy" id="2499852"/>
    <lineage>
        <taxon>Bacteria</taxon>
        <taxon>Pseudomonadati</taxon>
        <taxon>Pseudomonadota</taxon>
        <taxon>Alphaproteobacteria</taxon>
        <taxon>Hyphomicrobiales</taxon>
        <taxon>Methylobacteriaceae</taxon>
        <taxon>Methylobacterium</taxon>
    </lineage>
</organism>
<dbReference type="GO" id="GO:0006865">
    <property type="term" value="P:amino acid transport"/>
    <property type="evidence" value="ECO:0007669"/>
    <property type="project" value="UniProtKB-KW"/>
</dbReference>
<comment type="caution">
    <text evidence="6">The sequence shown here is derived from an EMBL/GenBank/DDBJ whole genome shotgun (WGS) entry which is preliminary data.</text>
</comment>
<feature type="domain" description="Leucine-binding protein" evidence="5">
    <location>
        <begin position="32"/>
        <end position="364"/>
    </location>
</feature>
<keyword evidence="2 4" id="KW-0732">Signal</keyword>
<evidence type="ECO:0000256" key="3">
    <source>
        <dbReference type="ARBA" id="ARBA00022970"/>
    </source>
</evidence>
<dbReference type="CDD" id="cd06359">
    <property type="entry name" value="PBP1_Nba-like"/>
    <property type="match status" value="1"/>
</dbReference>
<comment type="similarity">
    <text evidence="1">Belongs to the leucine-binding protein family.</text>
</comment>
<dbReference type="PANTHER" id="PTHR30483">
    <property type="entry name" value="LEUCINE-SPECIFIC-BINDING PROTEIN"/>
    <property type="match status" value="1"/>
</dbReference>
<dbReference type="OrthoDB" id="435355at2"/>
<evidence type="ECO:0000256" key="2">
    <source>
        <dbReference type="ARBA" id="ARBA00022729"/>
    </source>
</evidence>
<gene>
    <name evidence="6" type="ORF">EOE48_17680</name>
</gene>
<dbReference type="RefSeq" id="WP_127731525.1">
    <property type="nucleotide sequence ID" value="NZ_SACP01000017.1"/>
</dbReference>
<dbReference type="InterPro" id="IPR028082">
    <property type="entry name" value="Peripla_BP_I"/>
</dbReference>
<dbReference type="Pfam" id="PF13458">
    <property type="entry name" value="Peripla_BP_6"/>
    <property type="match status" value="1"/>
</dbReference>
<evidence type="ECO:0000259" key="5">
    <source>
        <dbReference type="Pfam" id="PF13458"/>
    </source>
</evidence>
<evidence type="ECO:0000256" key="4">
    <source>
        <dbReference type="SAM" id="SignalP"/>
    </source>
</evidence>
<dbReference type="InterPro" id="IPR028081">
    <property type="entry name" value="Leu-bd"/>
</dbReference>
<reference evidence="6 7" key="1">
    <citation type="submission" date="2019-01" db="EMBL/GenBank/DDBJ databases">
        <authorList>
            <person name="Chen W.-M."/>
        </authorList>
    </citation>
    <scope>NUCLEOTIDE SEQUENCE [LARGE SCALE GENOMIC DNA]</scope>
    <source>
        <strain evidence="6 7">TER-1</strain>
    </source>
</reference>
<dbReference type="InterPro" id="IPR051010">
    <property type="entry name" value="BCAA_transport"/>
</dbReference>
<dbReference type="PANTHER" id="PTHR30483:SF6">
    <property type="entry name" value="PERIPLASMIC BINDING PROTEIN OF ABC TRANSPORTER FOR NATURAL AMINO ACIDS"/>
    <property type="match status" value="1"/>
</dbReference>
<accession>A0A3S3U5N3</accession>
<evidence type="ECO:0000313" key="7">
    <source>
        <dbReference type="Proteomes" id="UP000286997"/>
    </source>
</evidence>
<evidence type="ECO:0000256" key="1">
    <source>
        <dbReference type="ARBA" id="ARBA00010062"/>
    </source>
</evidence>
<sequence length="394" mass="42210">MTSLRNTAFGLLAATLLATPALAQQPAGDGKLRIGVILTLSGSAAVLGEQARDGFLLAADAMGRKLGGLDTEIIVVDDEQKPDVATNKVRELVRRDKVDFVVGPIFSNILRAIARPATDSGTFLISPNAGTSNYAGAECNPNLFVSSYQNDQVHEVLGKVAQDKGYKRVVLLAPNYQAGKDSLAGFKHSYKGEVVNEIYTPLGQLDFSAELAQIAAASPDAVFAFMPGGMGVNLVRQYRQAGLSTTPFLSAFTVDESTLPAQKDAAVGYFGGANWAPNLDNPQSKAFVAAYEKRFNSVPGTYAMQAYDAALMIDSAVRAAKGNLANKDAIRAGLRAADFTSLRGSFKIGPNHYPIQDFYLVKAAKRPDGKYETQVVEKVFANYQDNYAKDCKMP</sequence>
<dbReference type="AlphaFoldDB" id="A0A3S3U5N3"/>